<dbReference type="RefSeq" id="WP_242767066.1">
    <property type="nucleotide sequence ID" value="NZ_JALDAY010000006.1"/>
</dbReference>
<evidence type="ECO:0000256" key="1">
    <source>
        <dbReference type="SAM" id="Phobius"/>
    </source>
</evidence>
<keyword evidence="1" id="KW-0472">Membrane</keyword>
<feature type="transmembrane region" description="Helical" evidence="1">
    <location>
        <begin position="12"/>
        <end position="32"/>
    </location>
</feature>
<sequence>MNTPLTTYSFLFPVSAIFFLYRESVSCFVVLTRAWPRFVLARWWLAARGRLPWRLLSFLADARQREILRQSGGTYPFRHIRLQEALAGQPAHRAHGRSVPTPQAREPERVRRRVVMVAGLAAVFAGTGAALAHHRDQSRTIFADPDGWPASAVAFRPGVAGYELVWVAGDLRIWCGSVLPGGRLPARPDYLGETVSDVSALAFDRHGKFLAVGREKHIQLWSVGPGPVTLRASWKLKTAQSFTFHPKGGYLAGEYSWTGESSNYDGYFVCRYGVDGQRQGELTVGVAGGPVVAYRAPEFKEHGQQLFLASE</sequence>
<keyword evidence="1" id="KW-0812">Transmembrane</keyword>
<dbReference type="SUPFAM" id="SSF63829">
    <property type="entry name" value="Calcium-dependent phosphotriesterase"/>
    <property type="match status" value="1"/>
</dbReference>
<evidence type="ECO:0008006" key="4">
    <source>
        <dbReference type="Google" id="ProtNLM"/>
    </source>
</evidence>
<dbReference type="EMBL" id="JALDAY010000006">
    <property type="protein sequence ID" value="MCI3273829.1"/>
    <property type="molecule type" value="Genomic_DNA"/>
</dbReference>
<dbReference type="Proteomes" id="UP001165269">
    <property type="component" value="Unassembled WGS sequence"/>
</dbReference>
<organism evidence="2 3">
    <name type="scientific">Streptomyces cylindrosporus</name>
    <dbReference type="NCBI Taxonomy" id="2927583"/>
    <lineage>
        <taxon>Bacteria</taxon>
        <taxon>Bacillati</taxon>
        <taxon>Actinomycetota</taxon>
        <taxon>Actinomycetes</taxon>
        <taxon>Kitasatosporales</taxon>
        <taxon>Streptomycetaceae</taxon>
        <taxon>Streptomyces</taxon>
    </lineage>
</organism>
<proteinExistence type="predicted"/>
<evidence type="ECO:0000313" key="2">
    <source>
        <dbReference type="EMBL" id="MCI3273829.1"/>
    </source>
</evidence>
<name>A0ABS9Y9C0_9ACTN</name>
<gene>
    <name evidence="2" type="ORF">MQP27_22310</name>
</gene>
<evidence type="ECO:0000313" key="3">
    <source>
        <dbReference type="Proteomes" id="UP001165269"/>
    </source>
</evidence>
<keyword evidence="3" id="KW-1185">Reference proteome</keyword>
<comment type="caution">
    <text evidence="2">The sequence shown here is derived from an EMBL/GenBank/DDBJ whole genome shotgun (WGS) entry which is preliminary data.</text>
</comment>
<protein>
    <recommendedName>
        <fullName evidence="4">WD40 repeat domain-containing protein</fullName>
    </recommendedName>
</protein>
<feature type="transmembrane region" description="Helical" evidence="1">
    <location>
        <begin position="114"/>
        <end position="132"/>
    </location>
</feature>
<accession>A0ABS9Y9C0</accession>
<keyword evidence="1" id="KW-1133">Transmembrane helix</keyword>
<reference evidence="2" key="1">
    <citation type="submission" date="2022-03" db="EMBL/GenBank/DDBJ databases">
        <title>Streptomyces 7R015 and 7R016 isolated from Barleria lupulina in Thailand.</title>
        <authorList>
            <person name="Kanchanasin P."/>
            <person name="Phongsopitanun W."/>
            <person name="Tanasupawat S."/>
        </authorList>
    </citation>
    <scope>NUCLEOTIDE SEQUENCE</scope>
    <source>
        <strain evidence="2">7R015</strain>
    </source>
</reference>